<gene>
    <name evidence="1" type="primary">acsD</name>
    <name evidence="1" type="ORF">SAMEA1982600_00256</name>
</gene>
<protein>
    <submittedName>
        <fullName evidence="1">Cellulose synthase biosynthesis protein</fullName>
    </submittedName>
</protein>
<dbReference type="Proteomes" id="UP000077037">
    <property type="component" value="Unassembled WGS sequence"/>
</dbReference>
<organism evidence="1 2">
    <name type="scientific">Bordetella ansorpii</name>
    <dbReference type="NCBI Taxonomy" id="288768"/>
    <lineage>
        <taxon>Bacteria</taxon>
        <taxon>Pseudomonadati</taxon>
        <taxon>Pseudomonadota</taxon>
        <taxon>Betaproteobacteria</taxon>
        <taxon>Burkholderiales</taxon>
        <taxon>Alcaligenaceae</taxon>
        <taxon>Bordetella</taxon>
    </lineage>
</organism>
<sequence>MESAVYTHLTQRLCSHQWRDFLNALAEELTHDLTPKNLRSMMRRTGERFAQQHALGGSGTVGDLQKAMNLIWRGQDWGWVDISEANDHLMLAHYCAPLQAAFGAGHQAWTIGFLEGAYESWMRELGADAQLHVSQVGEPDPMGTVMFRFGK</sequence>
<dbReference type="GO" id="GO:0030244">
    <property type="term" value="P:cellulose biosynthetic process"/>
    <property type="evidence" value="ECO:0007669"/>
    <property type="project" value="InterPro"/>
</dbReference>
<name>A0A157K9W3_9BORD</name>
<dbReference type="InterPro" id="IPR038470">
    <property type="entry name" value="Cellsynth_D_sf"/>
</dbReference>
<dbReference type="RefSeq" id="WP_235816775.1">
    <property type="nucleotide sequence ID" value="NZ_FKBS01000006.1"/>
</dbReference>
<dbReference type="InterPro" id="IPR022798">
    <property type="entry name" value="BcsD_bac"/>
</dbReference>
<proteinExistence type="predicted"/>
<reference evidence="1 2" key="1">
    <citation type="submission" date="2016-03" db="EMBL/GenBank/DDBJ databases">
        <authorList>
            <consortium name="Pathogen Informatics"/>
        </authorList>
    </citation>
    <scope>NUCLEOTIDE SEQUENCE [LARGE SCALE GENOMIC DNA]</scope>
    <source>
        <strain evidence="1 2">NCTC13364</strain>
    </source>
</reference>
<accession>A0A157K9W3</accession>
<dbReference type="Pfam" id="PF03500">
    <property type="entry name" value="Cellsynth_D"/>
    <property type="match status" value="1"/>
</dbReference>
<evidence type="ECO:0000313" key="2">
    <source>
        <dbReference type="Proteomes" id="UP000077037"/>
    </source>
</evidence>
<dbReference type="AlphaFoldDB" id="A0A157K9W3"/>
<evidence type="ECO:0000313" key="1">
    <source>
        <dbReference type="EMBL" id="SAH81295.1"/>
    </source>
</evidence>
<dbReference type="Gene3D" id="3.30.70.2590">
    <property type="match status" value="1"/>
</dbReference>
<dbReference type="EMBL" id="FKBS01000006">
    <property type="protein sequence ID" value="SAH81295.1"/>
    <property type="molecule type" value="Genomic_DNA"/>
</dbReference>